<accession>A0A2G8JNR4</accession>
<dbReference type="PANTHER" id="PTHR28489:SF2">
    <property type="entry name" value="RENTINAL DEGENERATION 3-LIKE"/>
    <property type="match status" value="1"/>
</dbReference>
<organism evidence="1 2">
    <name type="scientific">Stichopus japonicus</name>
    <name type="common">Sea cucumber</name>
    <dbReference type="NCBI Taxonomy" id="307972"/>
    <lineage>
        <taxon>Eukaryota</taxon>
        <taxon>Metazoa</taxon>
        <taxon>Echinodermata</taxon>
        <taxon>Eleutherozoa</taxon>
        <taxon>Echinozoa</taxon>
        <taxon>Holothuroidea</taxon>
        <taxon>Aspidochirotacea</taxon>
        <taxon>Aspidochirotida</taxon>
        <taxon>Stichopodidae</taxon>
        <taxon>Apostichopus</taxon>
    </lineage>
</organism>
<evidence type="ECO:0000313" key="1">
    <source>
        <dbReference type="EMBL" id="PIK37358.1"/>
    </source>
</evidence>
<dbReference type="EMBL" id="MRZV01001515">
    <property type="protein sequence ID" value="PIK37358.1"/>
    <property type="molecule type" value="Genomic_DNA"/>
</dbReference>
<sequence length="201" mass="23488">MLSQLFSAHSTSAVPERAESTMTKDCILRELENQMKHLQHIQWEKEREEKQRKNIADYTWLAAAPPKYYEVPPLVQMELEDMCGRVLSIETGKLLERFRDLLEREPDVKEVPLILKAVINETIQNRAEDDSLLDVLRKRSFNTVRLRDKRVHPFNISEQVLPPTRRALSMPEFRTVANYSIFSTPKRTLPEFCAKPDDLPV</sequence>
<reference evidence="1 2" key="1">
    <citation type="journal article" date="2017" name="PLoS Biol.">
        <title>The sea cucumber genome provides insights into morphological evolution and visceral regeneration.</title>
        <authorList>
            <person name="Zhang X."/>
            <person name="Sun L."/>
            <person name="Yuan J."/>
            <person name="Sun Y."/>
            <person name="Gao Y."/>
            <person name="Zhang L."/>
            <person name="Li S."/>
            <person name="Dai H."/>
            <person name="Hamel J.F."/>
            <person name="Liu C."/>
            <person name="Yu Y."/>
            <person name="Liu S."/>
            <person name="Lin W."/>
            <person name="Guo K."/>
            <person name="Jin S."/>
            <person name="Xu P."/>
            <person name="Storey K.B."/>
            <person name="Huan P."/>
            <person name="Zhang T."/>
            <person name="Zhou Y."/>
            <person name="Zhang J."/>
            <person name="Lin C."/>
            <person name="Li X."/>
            <person name="Xing L."/>
            <person name="Huo D."/>
            <person name="Sun M."/>
            <person name="Wang L."/>
            <person name="Mercier A."/>
            <person name="Li F."/>
            <person name="Yang H."/>
            <person name="Xiang J."/>
        </authorList>
    </citation>
    <scope>NUCLEOTIDE SEQUENCE [LARGE SCALE GENOMIC DNA]</scope>
    <source>
        <strain evidence="1">Shaxun</strain>
        <tissue evidence="1">Muscle</tissue>
    </source>
</reference>
<comment type="caution">
    <text evidence="1">The sequence shown here is derived from an EMBL/GenBank/DDBJ whole genome shotgun (WGS) entry which is preliminary data.</text>
</comment>
<proteinExistence type="predicted"/>
<evidence type="ECO:0000313" key="2">
    <source>
        <dbReference type="Proteomes" id="UP000230750"/>
    </source>
</evidence>
<dbReference type="STRING" id="307972.A0A2G8JNR4"/>
<dbReference type="PANTHER" id="PTHR28489">
    <property type="entry name" value="RENTINAL DEGENERATION 3-LIKE"/>
    <property type="match status" value="1"/>
</dbReference>
<name>A0A2G8JNR4_STIJA</name>
<dbReference type="InterPro" id="IPR028092">
    <property type="entry name" value="RD3"/>
</dbReference>
<dbReference type="AlphaFoldDB" id="A0A2G8JNR4"/>
<dbReference type="Proteomes" id="UP000230750">
    <property type="component" value="Unassembled WGS sequence"/>
</dbReference>
<gene>
    <name evidence="1" type="ORF">BSL78_25811</name>
</gene>
<evidence type="ECO:0008006" key="3">
    <source>
        <dbReference type="Google" id="ProtNLM"/>
    </source>
</evidence>
<keyword evidence="2" id="KW-1185">Reference proteome</keyword>
<dbReference type="Pfam" id="PF14473">
    <property type="entry name" value="RD3"/>
    <property type="match status" value="1"/>
</dbReference>
<protein>
    <recommendedName>
        <fullName evidence="3">Protein RD3</fullName>
    </recommendedName>
</protein>
<dbReference type="OrthoDB" id="10072259at2759"/>